<accession>Q025E7</accession>
<gene>
    <name evidence="1" type="ordered locus">Acid_2383</name>
</gene>
<name>Q025E7_SOLUE</name>
<protein>
    <recommendedName>
        <fullName evidence="2">DUF4178 domain-containing protein</fullName>
    </recommendedName>
</protein>
<dbReference type="STRING" id="234267.Acid_2383"/>
<dbReference type="HOGENOM" id="CLU_1304202_0_0_0"/>
<proteinExistence type="predicted"/>
<dbReference type="InParanoid" id="Q025E7"/>
<organism evidence="1">
    <name type="scientific">Solibacter usitatus (strain Ellin6076)</name>
    <dbReference type="NCBI Taxonomy" id="234267"/>
    <lineage>
        <taxon>Bacteria</taxon>
        <taxon>Pseudomonadati</taxon>
        <taxon>Acidobacteriota</taxon>
        <taxon>Terriglobia</taxon>
        <taxon>Bryobacterales</taxon>
        <taxon>Solibacteraceae</taxon>
        <taxon>Candidatus Solibacter</taxon>
    </lineage>
</organism>
<reference evidence="1" key="1">
    <citation type="submission" date="2006-10" db="EMBL/GenBank/DDBJ databases">
        <title>Complete sequence of Solibacter usitatus Ellin6076.</title>
        <authorList>
            <consortium name="US DOE Joint Genome Institute"/>
            <person name="Copeland A."/>
            <person name="Lucas S."/>
            <person name="Lapidus A."/>
            <person name="Barry K."/>
            <person name="Detter J.C."/>
            <person name="Glavina del Rio T."/>
            <person name="Hammon N."/>
            <person name="Israni S."/>
            <person name="Dalin E."/>
            <person name="Tice H."/>
            <person name="Pitluck S."/>
            <person name="Thompson L.S."/>
            <person name="Brettin T."/>
            <person name="Bruce D."/>
            <person name="Han C."/>
            <person name="Tapia R."/>
            <person name="Gilna P."/>
            <person name="Schmutz J."/>
            <person name="Larimer F."/>
            <person name="Land M."/>
            <person name="Hauser L."/>
            <person name="Kyrpides N."/>
            <person name="Mikhailova N."/>
            <person name="Janssen P.H."/>
            <person name="Kuske C.R."/>
            <person name="Richardson P."/>
        </authorList>
    </citation>
    <scope>NUCLEOTIDE SEQUENCE</scope>
    <source>
        <strain evidence="1">Ellin6076</strain>
    </source>
</reference>
<dbReference type="AlphaFoldDB" id="Q025E7"/>
<evidence type="ECO:0000313" key="1">
    <source>
        <dbReference type="EMBL" id="ABJ83372.1"/>
    </source>
</evidence>
<dbReference type="KEGG" id="sus:Acid_2383"/>
<dbReference type="EMBL" id="CP000473">
    <property type="protein sequence ID" value="ABJ83372.1"/>
    <property type="molecule type" value="Genomic_DNA"/>
</dbReference>
<sequence precursor="true">MITFIVVAILGALLAIVLMNLFKKDPKPLPVPVRPVEDLANLKVTDARTGDVLSIVGAGDRMTDLDFTADRGARLDAGSRSWVELSGPYQERRVSLRVGGDEEIEVFLHADPRKITLEDLGLSEDDLAQMDERQNPTDNFEFDNATWMYRISREVQAWRDNQAAPTGFYYWEFLTQDGKRLMGIRKAEGEPFTVTLYTAVNPGDVTVYRKN</sequence>
<evidence type="ECO:0008006" key="2">
    <source>
        <dbReference type="Google" id="ProtNLM"/>
    </source>
</evidence>
<dbReference type="OrthoDB" id="129013at2"/>